<dbReference type="Proteomes" id="UP000823388">
    <property type="component" value="Chromosome 1N"/>
</dbReference>
<dbReference type="AlphaFoldDB" id="A0A8T0WX38"/>
<evidence type="ECO:0000256" key="1">
    <source>
        <dbReference type="SAM" id="MobiDB-lite"/>
    </source>
</evidence>
<comment type="caution">
    <text evidence="2">The sequence shown here is derived from an EMBL/GenBank/DDBJ whole genome shotgun (WGS) entry which is preliminary data.</text>
</comment>
<protein>
    <submittedName>
        <fullName evidence="2">Uncharacterized protein</fullName>
    </submittedName>
</protein>
<name>A0A8T0WX38_PANVG</name>
<sequence>MSQACGERASLSFHRRQARWSLSSGNQTRRPPHISRSLPGRPLDESSCMGTESDMSAAEARVACPRERSPPTGHPTVSPLLDRMLPDWSRVCVTISAPCAQHYFCPPTRVVT</sequence>
<proteinExistence type="predicted"/>
<dbReference type="EMBL" id="CM029038">
    <property type="protein sequence ID" value="KAG2650907.1"/>
    <property type="molecule type" value="Genomic_DNA"/>
</dbReference>
<reference evidence="2" key="1">
    <citation type="submission" date="2020-05" db="EMBL/GenBank/DDBJ databases">
        <title>WGS assembly of Panicum virgatum.</title>
        <authorList>
            <person name="Lovell J.T."/>
            <person name="Jenkins J."/>
            <person name="Shu S."/>
            <person name="Juenger T.E."/>
            <person name="Schmutz J."/>
        </authorList>
    </citation>
    <scope>NUCLEOTIDE SEQUENCE</scope>
    <source>
        <strain evidence="2">AP13</strain>
    </source>
</reference>
<feature type="compositionally biased region" description="Polar residues" evidence="1">
    <location>
        <begin position="20"/>
        <end position="29"/>
    </location>
</feature>
<evidence type="ECO:0000313" key="2">
    <source>
        <dbReference type="EMBL" id="KAG2650907.1"/>
    </source>
</evidence>
<organism evidence="2 3">
    <name type="scientific">Panicum virgatum</name>
    <name type="common">Blackwell switchgrass</name>
    <dbReference type="NCBI Taxonomy" id="38727"/>
    <lineage>
        <taxon>Eukaryota</taxon>
        <taxon>Viridiplantae</taxon>
        <taxon>Streptophyta</taxon>
        <taxon>Embryophyta</taxon>
        <taxon>Tracheophyta</taxon>
        <taxon>Spermatophyta</taxon>
        <taxon>Magnoliopsida</taxon>
        <taxon>Liliopsida</taxon>
        <taxon>Poales</taxon>
        <taxon>Poaceae</taxon>
        <taxon>PACMAD clade</taxon>
        <taxon>Panicoideae</taxon>
        <taxon>Panicodae</taxon>
        <taxon>Paniceae</taxon>
        <taxon>Panicinae</taxon>
        <taxon>Panicum</taxon>
        <taxon>Panicum sect. Hiantes</taxon>
    </lineage>
</organism>
<evidence type="ECO:0000313" key="3">
    <source>
        <dbReference type="Proteomes" id="UP000823388"/>
    </source>
</evidence>
<keyword evidence="3" id="KW-1185">Reference proteome</keyword>
<accession>A0A8T0WX38</accession>
<feature type="region of interest" description="Disordered" evidence="1">
    <location>
        <begin position="1"/>
        <end position="80"/>
    </location>
</feature>
<gene>
    <name evidence="2" type="ORF">PVAP13_1NG240319</name>
</gene>